<dbReference type="InterPro" id="IPR010998">
    <property type="entry name" value="Integrase_recombinase_N"/>
</dbReference>
<dbReference type="CDD" id="cd01189">
    <property type="entry name" value="INT_ICEBs1_C_like"/>
    <property type="match status" value="1"/>
</dbReference>
<keyword evidence="5" id="KW-0233">DNA recombination</keyword>
<dbReference type="Gene3D" id="1.10.443.10">
    <property type="entry name" value="Intergrase catalytic core"/>
    <property type="match status" value="1"/>
</dbReference>
<dbReference type="InterPro" id="IPR044068">
    <property type="entry name" value="CB"/>
</dbReference>
<dbReference type="InterPro" id="IPR013762">
    <property type="entry name" value="Integrase-like_cat_sf"/>
</dbReference>
<evidence type="ECO:0000256" key="6">
    <source>
        <dbReference type="PROSITE-ProRule" id="PRU01248"/>
    </source>
</evidence>
<keyword evidence="3" id="KW-0229">DNA integration</keyword>
<dbReference type="GO" id="GO:0006310">
    <property type="term" value="P:DNA recombination"/>
    <property type="evidence" value="ECO:0007669"/>
    <property type="project" value="UniProtKB-KW"/>
</dbReference>
<sequence length="376" mass="43207">MARKGENIYLRKDGRWEGRYIKGRKMNGKAIFCSIYGKQYGEVKKKLILIKAQLCQETPAVKTYGDGTLREWGDFWLEAMARPHIKQSTWEGYGRILKNHIYPGLGDVKLTELSREKIQELVNRLQNTMAPSTLQGVCRLLKTLLQAAAAAKLIVQNPYWEIRTPKARKTPPRVLTKKEQILLEKKIDETQELEYLLCLYTGLRVGELCALKWEDVDFENESIQIRHSVQRVTAEEGGKKTKLVLNTPKTESSLREIPLPGFLLNCLREKSGRANPESREFLFPGRGGSCRDPRTMQQRLGRIMRELEIPGVHMHTLRHTFATRCLEQNMGIEILSELLGHSSPQITLKYYAHCTREKKRQSMANIERLSDQTGEG</sequence>
<comment type="function">
    <text evidence="1">Site-specific tyrosine recombinase, which acts by catalyzing the cutting and rejoining of the recombining DNA molecules.</text>
</comment>
<dbReference type="PROSITE" id="PS51898">
    <property type="entry name" value="TYR_RECOMBINASE"/>
    <property type="match status" value="1"/>
</dbReference>
<evidence type="ECO:0000259" key="8">
    <source>
        <dbReference type="PROSITE" id="PS51900"/>
    </source>
</evidence>
<feature type="domain" description="Core-binding (CB)" evidence="8">
    <location>
        <begin position="67"/>
        <end position="149"/>
    </location>
</feature>
<comment type="caution">
    <text evidence="9">The sequence shown here is derived from an EMBL/GenBank/DDBJ whole genome shotgun (WGS) entry which is preliminary data.</text>
</comment>
<dbReference type="EMBL" id="DVGK01000138">
    <property type="protein sequence ID" value="HIR14623.1"/>
    <property type="molecule type" value="Genomic_DNA"/>
</dbReference>
<accession>A0A9D1DBC8</accession>
<dbReference type="AlphaFoldDB" id="A0A9D1DBC8"/>
<keyword evidence="4 6" id="KW-0238">DNA-binding</keyword>
<evidence type="ECO:0000256" key="5">
    <source>
        <dbReference type="ARBA" id="ARBA00023172"/>
    </source>
</evidence>
<dbReference type="Pfam" id="PF14659">
    <property type="entry name" value="Phage_int_SAM_3"/>
    <property type="match status" value="1"/>
</dbReference>
<dbReference type="SUPFAM" id="SSF56349">
    <property type="entry name" value="DNA breaking-rejoining enzymes"/>
    <property type="match status" value="1"/>
</dbReference>
<dbReference type="PROSITE" id="PS51900">
    <property type="entry name" value="CB"/>
    <property type="match status" value="1"/>
</dbReference>
<dbReference type="InterPro" id="IPR004107">
    <property type="entry name" value="Integrase_SAM-like_N"/>
</dbReference>
<dbReference type="PANTHER" id="PTHR30629">
    <property type="entry name" value="PROPHAGE INTEGRASE"/>
    <property type="match status" value="1"/>
</dbReference>
<evidence type="ECO:0000256" key="4">
    <source>
        <dbReference type="ARBA" id="ARBA00023125"/>
    </source>
</evidence>
<dbReference type="GO" id="GO:0003677">
    <property type="term" value="F:DNA binding"/>
    <property type="evidence" value="ECO:0007669"/>
    <property type="project" value="UniProtKB-UniRule"/>
</dbReference>
<dbReference type="Pfam" id="PF00589">
    <property type="entry name" value="Phage_integrase"/>
    <property type="match status" value="1"/>
</dbReference>
<dbReference type="InterPro" id="IPR050808">
    <property type="entry name" value="Phage_Integrase"/>
</dbReference>
<feature type="domain" description="Tyr recombinase" evidence="7">
    <location>
        <begin position="170"/>
        <end position="364"/>
    </location>
</feature>
<dbReference type="GO" id="GO:0015074">
    <property type="term" value="P:DNA integration"/>
    <property type="evidence" value="ECO:0007669"/>
    <property type="project" value="UniProtKB-KW"/>
</dbReference>
<evidence type="ECO:0000256" key="2">
    <source>
        <dbReference type="ARBA" id="ARBA00008857"/>
    </source>
</evidence>
<dbReference type="Proteomes" id="UP000886757">
    <property type="component" value="Unassembled WGS sequence"/>
</dbReference>
<organism evidence="9 10">
    <name type="scientific">Candidatus Choladousia intestinavium</name>
    <dbReference type="NCBI Taxonomy" id="2840727"/>
    <lineage>
        <taxon>Bacteria</taxon>
        <taxon>Bacillati</taxon>
        <taxon>Bacillota</taxon>
        <taxon>Clostridia</taxon>
        <taxon>Lachnospirales</taxon>
        <taxon>Lachnospiraceae</taxon>
        <taxon>Lachnospiraceae incertae sedis</taxon>
        <taxon>Candidatus Choladousia</taxon>
    </lineage>
</organism>
<evidence type="ECO:0000313" key="10">
    <source>
        <dbReference type="Proteomes" id="UP000886757"/>
    </source>
</evidence>
<proteinExistence type="inferred from homology"/>
<evidence type="ECO:0000256" key="3">
    <source>
        <dbReference type="ARBA" id="ARBA00022908"/>
    </source>
</evidence>
<evidence type="ECO:0000256" key="1">
    <source>
        <dbReference type="ARBA" id="ARBA00003283"/>
    </source>
</evidence>
<comment type="similarity">
    <text evidence="2">Belongs to the 'phage' integrase family.</text>
</comment>
<name>A0A9D1DBC8_9FIRM</name>
<reference evidence="9" key="2">
    <citation type="journal article" date="2021" name="PeerJ">
        <title>Extensive microbial diversity within the chicken gut microbiome revealed by metagenomics and culture.</title>
        <authorList>
            <person name="Gilroy R."/>
            <person name="Ravi A."/>
            <person name="Getino M."/>
            <person name="Pursley I."/>
            <person name="Horton D.L."/>
            <person name="Alikhan N.F."/>
            <person name="Baker D."/>
            <person name="Gharbi K."/>
            <person name="Hall N."/>
            <person name="Watson M."/>
            <person name="Adriaenssens E.M."/>
            <person name="Foster-Nyarko E."/>
            <person name="Jarju S."/>
            <person name="Secka A."/>
            <person name="Antonio M."/>
            <person name="Oren A."/>
            <person name="Chaudhuri R.R."/>
            <person name="La Ragione R."/>
            <person name="Hildebrand F."/>
            <person name="Pallen M.J."/>
        </authorList>
    </citation>
    <scope>NUCLEOTIDE SEQUENCE</scope>
    <source>
        <strain evidence="9">ChiSjej4B22-8148</strain>
    </source>
</reference>
<reference evidence="9" key="1">
    <citation type="submission" date="2020-10" db="EMBL/GenBank/DDBJ databases">
        <authorList>
            <person name="Gilroy R."/>
        </authorList>
    </citation>
    <scope>NUCLEOTIDE SEQUENCE</scope>
    <source>
        <strain evidence="9">ChiSjej4B22-8148</strain>
    </source>
</reference>
<gene>
    <name evidence="9" type="ORF">IAB31_11955</name>
</gene>
<protein>
    <submittedName>
        <fullName evidence="9">Site-specific integrase</fullName>
    </submittedName>
</protein>
<dbReference type="PANTHER" id="PTHR30629:SF2">
    <property type="entry name" value="PROPHAGE INTEGRASE INTS-RELATED"/>
    <property type="match status" value="1"/>
</dbReference>
<dbReference type="InterPro" id="IPR011010">
    <property type="entry name" value="DNA_brk_join_enz"/>
</dbReference>
<dbReference type="InterPro" id="IPR002104">
    <property type="entry name" value="Integrase_catalytic"/>
</dbReference>
<evidence type="ECO:0000313" key="9">
    <source>
        <dbReference type="EMBL" id="HIR14623.1"/>
    </source>
</evidence>
<evidence type="ECO:0000259" key="7">
    <source>
        <dbReference type="PROSITE" id="PS51898"/>
    </source>
</evidence>
<dbReference type="Gene3D" id="1.10.150.130">
    <property type="match status" value="1"/>
</dbReference>